<accession>A0A5N3URE5</accession>
<proteinExistence type="predicted"/>
<dbReference type="AlphaFoldDB" id="A0A5N3URE5"/>
<dbReference type="EMBL" id="VCEA01001922">
    <property type="protein sequence ID" value="KAB0339319.1"/>
    <property type="molecule type" value="Genomic_DNA"/>
</dbReference>
<evidence type="ECO:0000313" key="3">
    <source>
        <dbReference type="Proteomes" id="UP000326458"/>
    </source>
</evidence>
<protein>
    <submittedName>
        <fullName evidence="2">Uncharacterized protein</fullName>
    </submittedName>
</protein>
<dbReference type="Proteomes" id="UP000326458">
    <property type="component" value="Unassembled WGS sequence"/>
</dbReference>
<evidence type="ECO:0000313" key="2">
    <source>
        <dbReference type="EMBL" id="KAB0339319.1"/>
    </source>
</evidence>
<feature type="region of interest" description="Disordered" evidence="1">
    <location>
        <begin position="1"/>
        <end position="75"/>
    </location>
</feature>
<evidence type="ECO:0000256" key="1">
    <source>
        <dbReference type="SAM" id="MobiDB-lite"/>
    </source>
</evidence>
<reference evidence="2 3" key="1">
    <citation type="submission" date="2019-06" db="EMBL/GenBank/DDBJ databases">
        <title>Discovery of a novel chromosome fission-fusion reversal in muntjac.</title>
        <authorList>
            <person name="Mudd A.B."/>
            <person name="Bredeson J.V."/>
            <person name="Baum R."/>
            <person name="Hockemeyer D."/>
            <person name="Rokhsar D.S."/>
        </authorList>
    </citation>
    <scope>NUCLEOTIDE SEQUENCE [LARGE SCALE GENOMIC DNA]</scope>
    <source>
        <strain evidence="2">UTSW_UCB_Mm</strain>
        <tissue evidence="2">Fibroblast cell line</tissue>
    </source>
</reference>
<keyword evidence="3" id="KW-1185">Reference proteome</keyword>
<sequence>KGGSYSAYLGEAHRGAEDTTSLPGGGGQAAPALHEGAGKSLRSPQAQVQHPKRPTLGDLLSTSPEEGLLQNHGWH</sequence>
<comment type="caution">
    <text evidence="2">The sequence shown here is derived from an EMBL/GenBank/DDBJ whole genome shotgun (WGS) entry which is preliminary data.</text>
</comment>
<feature type="non-terminal residue" evidence="2">
    <location>
        <position position="1"/>
    </location>
</feature>
<gene>
    <name evidence="2" type="ORF">FD754_023985</name>
</gene>
<name>A0A5N3URE5_MUNMU</name>
<organism evidence="2 3">
    <name type="scientific">Muntiacus muntjak</name>
    <name type="common">Barking deer</name>
    <name type="synonym">Indian muntjac</name>
    <dbReference type="NCBI Taxonomy" id="9888"/>
    <lineage>
        <taxon>Eukaryota</taxon>
        <taxon>Metazoa</taxon>
        <taxon>Chordata</taxon>
        <taxon>Craniata</taxon>
        <taxon>Vertebrata</taxon>
        <taxon>Euteleostomi</taxon>
        <taxon>Mammalia</taxon>
        <taxon>Eutheria</taxon>
        <taxon>Laurasiatheria</taxon>
        <taxon>Artiodactyla</taxon>
        <taxon>Ruminantia</taxon>
        <taxon>Pecora</taxon>
        <taxon>Cervidae</taxon>
        <taxon>Muntiacinae</taxon>
        <taxon>Muntiacus</taxon>
    </lineage>
</organism>